<dbReference type="STRING" id="121821.GCA_001870675_02850"/>
<dbReference type="AlphaFoldDB" id="A0A2W7S895"/>
<organism evidence="1 2">
    <name type="scientific">Roseinatronobacter thiooxidans</name>
    <dbReference type="NCBI Taxonomy" id="121821"/>
    <lineage>
        <taxon>Bacteria</taxon>
        <taxon>Pseudomonadati</taxon>
        <taxon>Pseudomonadota</taxon>
        <taxon>Alphaproteobacteria</taxon>
        <taxon>Rhodobacterales</taxon>
        <taxon>Paracoccaceae</taxon>
        <taxon>Roseinatronobacter</taxon>
    </lineage>
</organism>
<dbReference type="OrthoDB" id="14198at2"/>
<proteinExistence type="predicted"/>
<reference evidence="1 2" key="1">
    <citation type="submission" date="2018-06" db="EMBL/GenBank/DDBJ databases">
        <title>Genomic Encyclopedia of Archaeal and Bacterial Type Strains, Phase II (KMG-II): from individual species to whole genera.</title>
        <authorList>
            <person name="Goeker M."/>
        </authorList>
    </citation>
    <scope>NUCLEOTIDE SEQUENCE [LARGE SCALE GENOMIC DNA]</scope>
    <source>
        <strain evidence="1 2">DSM 13087</strain>
    </source>
</reference>
<evidence type="ECO:0000313" key="1">
    <source>
        <dbReference type="EMBL" id="PZX46792.1"/>
    </source>
</evidence>
<comment type="caution">
    <text evidence="1">The sequence shown here is derived from an EMBL/GenBank/DDBJ whole genome shotgun (WGS) entry which is preliminary data.</text>
</comment>
<name>A0A2W7S895_9RHOB</name>
<sequence>MTQDKARLVAALTDLAQARQTITYGALAALIGLEGAGRIARLTSLLESLMEEDAALGRPLRAALVVGKAAGGLPARGFYDKAHSLGLCPANPSPELAQSFHHAQRDAVFAARVKE</sequence>
<evidence type="ECO:0000313" key="2">
    <source>
        <dbReference type="Proteomes" id="UP000249364"/>
    </source>
</evidence>
<dbReference type="Proteomes" id="UP000249364">
    <property type="component" value="Unassembled WGS sequence"/>
</dbReference>
<accession>A0A2W7S895</accession>
<gene>
    <name evidence="1" type="ORF">LY56_01001</name>
</gene>
<dbReference type="EMBL" id="QKZQ01000003">
    <property type="protein sequence ID" value="PZX46792.1"/>
    <property type="molecule type" value="Genomic_DNA"/>
</dbReference>
<dbReference type="RefSeq" id="WP_071470651.1">
    <property type="nucleotide sequence ID" value="NZ_MEHT01000045.1"/>
</dbReference>
<keyword evidence="2" id="KW-1185">Reference proteome</keyword>
<protein>
    <submittedName>
        <fullName evidence="1">Uncharacterized protein</fullName>
    </submittedName>
</protein>